<evidence type="ECO:0000256" key="6">
    <source>
        <dbReference type="ARBA" id="ARBA00022490"/>
    </source>
</evidence>
<comment type="subcellular location">
    <subcellularLocation>
        <location evidence="2">Cytoplasm</location>
    </subcellularLocation>
</comment>
<dbReference type="Gene3D" id="3.20.20.80">
    <property type="entry name" value="Glycosidases"/>
    <property type="match status" value="1"/>
</dbReference>
<dbReference type="EMBL" id="JAHZIJ010000023">
    <property type="protein sequence ID" value="MBW7477348.1"/>
    <property type="molecule type" value="Genomic_DNA"/>
</dbReference>
<evidence type="ECO:0000256" key="2">
    <source>
        <dbReference type="ARBA" id="ARBA00004496"/>
    </source>
</evidence>
<dbReference type="Proteomes" id="UP000812277">
    <property type="component" value="Unassembled WGS sequence"/>
</dbReference>
<keyword evidence="6" id="KW-0963">Cytoplasm</keyword>
<gene>
    <name evidence="12" type="ORF">K0T92_21750</name>
</gene>
<dbReference type="InterPro" id="IPR017853">
    <property type="entry name" value="GH"/>
</dbReference>
<keyword evidence="8" id="KW-0808">Transferase</keyword>
<evidence type="ECO:0000313" key="12">
    <source>
        <dbReference type="EMBL" id="MBW7477348.1"/>
    </source>
</evidence>
<evidence type="ECO:0000256" key="1">
    <source>
        <dbReference type="ARBA" id="ARBA00000439"/>
    </source>
</evidence>
<evidence type="ECO:0000313" key="13">
    <source>
        <dbReference type="Proteomes" id="UP000812277"/>
    </source>
</evidence>
<reference evidence="12 13" key="1">
    <citation type="submission" date="2021-07" db="EMBL/GenBank/DDBJ databases">
        <title>Paenibacillus radiodurans sp. nov., isolated from the southeastern edge of Tengger Desert.</title>
        <authorList>
            <person name="Zhang G."/>
        </authorList>
    </citation>
    <scope>NUCLEOTIDE SEQUENCE [LARGE SCALE GENOMIC DNA]</scope>
    <source>
        <strain evidence="12 13">DT7-4</strain>
    </source>
</reference>
<evidence type="ECO:0000256" key="5">
    <source>
        <dbReference type="ARBA" id="ARBA00020295"/>
    </source>
</evidence>
<evidence type="ECO:0000256" key="4">
    <source>
        <dbReference type="ARBA" id="ARBA00012560"/>
    </source>
</evidence>
<comment type="catalytic activity">
    <reaction evidence="1">
        <text>Transfers a segment of a (1-&gt;4)-alpha-D-glucan to a new position in an acceptor, which may be glucose or a (1-&gt;4)-alpha-D-glucan.</text>
        <dbReference type="EC" id="2.4.1.25"/>
    </reaction>
</comment>
<comment type="caution">
    <text evidence="12">The sequence shown here is derived from an EMBL/GenBank/DDBJ whole genome shotgun (WGS) entry which is preliminary data.</text>
</comment>
<dbReference type="RefSeq" id="WP_219874601.1">
    <property type="nucleotide sequence ID" value="NZ_JAHZIJ010000023.1"/>
</dbReference>
<keyword evidence="9" id="KW-0119">Carbohydrate metabolism</keyword>
<dbReference type="PANTHER" id="PTHR32518">
    <property type="match status" value="1"/>
</dbReference>
<evidence type="ECO:0000256" key="11">
    <source>
        <dbReference type="ARBA" id="ARBA00031501"/>
    </source>
</evidence>
<dbReference type="PANTHER" id="PTHR32518:SF3">
    <property type="entry name" value="4-ALPHA-GLUCANOTRANSFERASE"/>
    <property type="match status" value="1"/>
</dbReference>
<dbReference type="SUPFAM" id="SSF51445">
    <property type="entry name" value="(Trans)glycosidases"/>
    <property type="match status" value="1"/>
</dbReference>
<name>A0ABS7DBN5_9BACL</name>
<dbReference type="EC" id="2.4.1.25" evidence="4"/>
<sequence length="612" mass="70661">MITSQGSMMPYLYGANKWDRIGIEKRAGLLAPLFSLHSKRSAGVGDLEDLKRAVDWCERTGHTILQLLPMSDYYNTPYSTTTLFAVEPMYMAMDHLLGVAKEAVEPYIQGIREQFPIDKGFMDLNVKHAKINALHDLFQQVQPVESPAFHDYMAANKYWLDDYALFCALKMNYSPNFWEAWEPRYRDRDPEAIEQFCEEHALSILFIKWMQWQLYEQFKAAKAYANSKNVLLMGDLFYVSARDSSDVWARGKYFRLDLVPGLPPEPSHVKGQRWGDQPIYNWQAIIADDCELYKKRLQYNQNFFDIMRLDAASTLFKMWCIPREEPSENLGLNGFYYPGTPQEQEEQGRTMLTAMLDSTTMMLCAENLAPFGEEFTPIVRELGIPPINFQRWDKDWDGTKGFTLPEEHDPLTVFILSNHDTSIWGDWWENEAGTIDASIFMEYCGKAGLDYEEMKVIIFEETLSSDNKLRWRNHVNSHDKLAELLGRPKMDLYDLYHSYVLSYGEKEMLWAIMGLEGAAREKCDHEIIRAAIHSVQSSNAVWSITSILDYLSMLGAIEGDYREFRYNRPGTCGDWNWTITSPLAMEELLEESVCSQVRAVVESSMSISTSSV</sequence>
<dbReference type="Pfam" id="PF02446">
    <property type="entry name" value="Glyco_hydro_77"/>
    <property type="match status" value="1"/>
</dbReference>
<proteinExistence type="inferred from homology"/>
<evidence type="ECO:0000256" key="7">
    <source>
        <dbReference type="ARBA" id="ARBA00022676"/>
    </source>
</evidence>
<evidence type="ECO:0000256" key="3">
    <source>
        <dbReference type="ARBA" id="ARBA00005684"/>
    </source>
</evidence>
<dbReference type="InterPro" id="IPR003385">
    <property type="entry name" value="Glyco_hydro_77"/>
</dbReference>
<keyword evidence="13" id="KW-1185">Reference proteome</keyword>
<evidence type="ECO:0000256" key="8">
    <source>
        <dbReference type="ARBA" id="ARBA00022679"/>
    </source>
</evidence>
<accession>A0ABS7DBN5</accession>
<keyword evidence="7" id="KW-0328">Glycosyltransferase</keyword>
<evidence type="ECO:0000256" key="10">
    <source>
        <dbReference type="ARBA" id="ARBA00031423"/>
    </source>
</evidence>
<evidence type="ECO:0000256" key="9">
    <source>
        <dbReference type="ARBA" id="ARBA00023277"/>
    </source>
</evidence>
<comment type="similarity">
    <text evidence="3">Belongs to the disproportionating enzyme family.</text>
</comment>
<organism evidence="12 13">
    <name type="scientific">Paenibacillus oenotherae</name>
    <dbReference type="NCBI Taxonomy" id="1435645"/>
    <lineage>
        <taxon>Bacteria</taxon>
        <taxon>Bacillati</taxon>
        <taxon>Bacillota</taxon>
        <taxon>Bacilli</taxon>
        <taxon>Bacillales</taxon>
        <taxon>Paenibacillaceae</taxon>
        <taxon>Paenibacillus</taxon>
    </lineage>
</organism>
<protein>
    <recommendedName>
        <fullName evidence="5">4-alpha-glucanotransferase</fullName>
        <ecNumber evidence="4">2.4.1.25</ecNumber>
    </recommendedName>
    <alternativeName>
        <fullName evidence="10">Amylomaltase</fullName>
    </alternativeName>
    <alternativeName>
        <fullName evidence="11">Disproportionating enzyme</fullName>
    </alternativeName>
</protein>